<dbReference type="EMBL" id="JQ844236">
    <property type="protein sequence ID" value="AGS53543.1"/>
    <property type="molecule type" value="Genomic_DNA"/>
</dbReference>
<proteinExistence type="predicted"/>
<reference evidence="1" key="1">
    <citation type="submission" date="2012-03" db="EMBL/GenBank/DDBJ databases">
        <title>Functional metagenomics reveals considerable lignocellulase gene clusters in the gut microbiome of a wood-feeding higher termite.</title>
        <authorList>
            <person name="Liu N."/>
        </authorList>
    </citation>
    <scope>NUCLEOTIDE SEQUENCE</scope>
</reference>
<organism evidence="1">
    <name type="scientific">uncultured bacterium contig00062</name>
    <dbReference type="NCBI Taxonomy" id="1181545"/>
    <lineage>
        <taxon>Bacteria</taxon>
        <taxon>environmental samples</taxon>
    </lineage>
</organism>
<accession>A0A806K1P7</accession>
<evidence type="ECO:0000313" key="1">
    <source>
        <dbReference type="EMBL" id="AGS53543.1"/>
    </source>
</evidence>
<protein>
    <submittedName>
        <fullName evidence="1">Uncharacterized protein</fullName>
    </submittedName>
</protein>
<name>A0A806K1P7_9BACT</name>
<dbReference type="AlphaFoldDB" id="A0A806K1P7"/>
<sequence length="43" mass="5225">MVECKPSNRPCYYDDKEFFIRINPATHKLEGSKLDVYKKERFK</sequence>